<evidence type="ECO:0008006" key="4">
    <source>
        <dbReference type="Google" id="ProtNLM"/>
    </source>
</evidence>
<dbReference type="RefSeq" id="WP_377199257.1">
    <property type="nucleotide sequence ID" value="NZ_JBHUHF010000001.1"/>
</dbReference>
<evidence type="ECO:0000256" key="1">
    <source>
        <dbReference type="SAM" id="MobiDB-lite"/>
    </source>
</evidence>
<dbReference type="EMBL" id="JBHUHF010000001">
    <property type="protein sequence ID" value="MFD2027517.1"/>
    <property type="molecule type" value="Genomic_DNA"/>
</dbReference>
<accession>A0ABW4VB81</accession>
<name>A0ABW4VB81_9MICO</name>
<evidence type="ECO:0000313" key="3">
    <source>
        <dbReference type="Proteomes" id="UP001597338"/>
    </source>
</evidence>
<feature type="region of interest" description="Disordered" evidence="1">
    <location>
        <begin position="89"/>
        <end position="116"/>
    </location>
</feature>
<keyword evidence="3" id="KW-1185">Reference proteome</keyword>
<protein>
    <recommendedName>
        <fullName evidence="4">ANTAR domain-containing protein</fullName>
    </recommendedName>
</protein>
<sequence length="116" mass="11908">MYASTSRTSEWCPAQGHGRWGGGPASALAEAVALVERATDALRASGDVEWQARAAQLYRVAVTEALQALGRDRELVDVAVRHAVAAQTAVLPSPGGPAPEPEPGAGGSGPVGVRPW</sequence>
<comment type="caution">
    <text evidence="2">The sequence shown here is derived from an EMBL/GenBank/DDBJ whole genome shotgun (WGS) entry which is preliminary data.</text>
</comment>
<gene>
    <name evidence="2" type="ORF">ACFSL2_18550</name>
</gene>
<reference evidence="3" key="1">
    <citation type="journal article" date="2019" name="Int. J. Syst. Evol. Microbiol.">
        <title>The Global Catalogue of Microorganisms (GCM) 10K type strain sequencing project: providing services to taxonomists for standard genome sequencing and annotation.</title>
        <authorList>
            <consortium name="The Broad Institute Genomics Platform"/>
            <consortium name="The Broad Institute Genome Sequencing Center for Infectious Disease"/>
            <person name="Wu L."/>
            <person name="Ma J."/>
        </authorList>
    </citation>
    <scope>NUCLEOTIDE SEQUENCE [LARGE SCALE GENOMIC DNA]</scope>
    <source>
        <strain evidence="3">CCM 7043</strain>
    </source>
</reference>
<organism evidence="2 3">
    <name type="scientific">Promicromonospora aerolata</name>
    <dbReference type="NCBI Taxonomy" id="195749"/>
    <lineage>
        <taxon>Bacteria</taxon>
        <taxon>Bacillati</taxon>
        <taxon>Actinomycetota</taxon>
        <taxon>Actinomycetes</taxon>
        <taxon>Micrococcales</taxon>
        <taxon>Promicromonosporaceae</taxon>
        <taxon>Promicromonospora</taxon>
    </lineage>
</organism>
<proteinExistence type="predicted"/>
<feature type="region of interest" description="Disordered" evidence="1">
    <location>
        <begin position="1"/>
        <end position="23"/>
    </location>
</feature>
<evidence type="ECO:0000313" key="2">
    <source>
        <dbReference type="EMBL" id="MFD2027517.1"/>
    </source>
</evidence>
<dbReference type="Proteomes" id="UP001597338">
    <property type="component" value="Unassembled WGS sequence"/>
</dbReference>